<dbReference type="GO" id="GO:0006094">
    <property type="term" value="P:gluconeogenesis"/>
    <property type="evidence" value="ECO:0007669"/>
    <property type="project" value="UniProtKB-UniPathway"/>
</dbReference>
<proteinExistence type="inferred from homology"/>
<dbReference type="PANTHER" id="PTHR38341">
    <property type="entry name" value="FRUCTOSE-1,6-BISPHOSPHATE ALDOLASE/PHOSPHATASE"/>
    <property type="match status" value="1"/>
</dbReference>
<keyword evidence="10 16" id="KW-0378">Hydrolase</keyword>
<comment type="catalytic activity">
    <reaction evidence="1">
        <text>beta-D-fructose 1,6-bisphosphate + H2O = beta-D-fructose 6-phosphate + phosphate</text>
        <dbReference type="Rhea" id="RHEA:11064"/>
        <dbReference type="ChEBI" id="CHEBI:15377"/>
        <dbReference type="ChEBI" id="CHEBI:32966"/>
        <dbReference type="ChEBI" id="CHEBI:43474"/>
        <dbReference type="ChEBI" id="CHEBI:57634"/>
        <dbReference type="EC" id="3.1.3.11"/>
    </reaction>
</comment>
<dbReference type="GO" id="GO:0042132">
    <property type="term" value="F:fructose 1,6-bisphosphate 1-phosphatase activity"/>
    <property type="evidence" value="ECO:0007669"/>
    <property type="project" value="UniProtKB-EC"/>
</dbReference>
<dbReference type="PANTHER" id="PTHR38341:SF1">
    <property type="entry name" value="FRUCTOSE-1,6-BISPHOSPHATE ALDOLASE_PHOSPHATASE"/>
    <property type="match status" value="1"/>
</dbReference>
<organism evidence="16 17">
    <name type="scientific">Nitrosotalea devaniterrae</name>
    <dbReference type="NCBI Taxonomy" id="1078905"/>
    <lineage>
        <taxon>Archaea</taxon>
        <taxon>Nitrososphaerota</taxon>
        <taxon>Nitrososphaeria</taxon>
        <taxon>Nitrosotaleales</taxon>
        <taxon>Nitrosotaleaceae</taxon>
        <taxon>Nitrosotalea</taxon>
    </lineage>
</organism>
<dbReference type="SUPFAM" id="SSF111249">
    <property type="entry name" value="Sulfolobus fructose-1,6-bisphosphatase-like"/>
    <property type="match status" value="1"/>
</dbReference>
<comment type="subunit">
    <text evidence="5">Homooctamer; dimer of tetramers.</text>
</comment>
<evidence type="ECO:0000256" key="12">
    <source>
        <dbReference type="ARBA" id="ARBA00023239"/>
    </source>
</evidence>
<reference evidence="17" key="1">
    <citation type="submission" date="2015-10" db="EMBL/GenBank/DDBJ databases">
        <authorList>
            <person name="Lehtovirta-Morley L.E."/>
            <person name="Vieille C."/>
        </authorList>
    </citation>
    <scope>NUCLEOTIDE SEQUENCE [LARGE SCALE GENOMIC DNA]</scope>
</reference>
<dbReference type="GO" id="GO:0016829">
    <property type="term" value="F:lyase activity"/>
    <property type="evidence" value="ECO:0007669"/>
    <property type="project" value="UniProtKB-KW"/>
</dbReference>
<keyword evidence="9" id="KW-0479">Metal-binding</keyword>
<feature type="compositionally biased region" description="Low complexity" evidence="15">
    <location>
        <begin position="582"/>
        <end position="604"/>
    </location>
</feature>
<protein>
    <recommendedName>
        <fullName evidence="7">Fructose-1,6-bisphosphate aldolase/phosphatase</fullName>
        <ecNumber evidence="6">3.1.3.11</ecNumber>
    </recommendedName>
</protein>
<evidence type="ECO:0000256" key="3">
    <source>
        <dbReference type="ARBA" id="ARBA00004742"/>
    </source>
</evidence>
<dbReference type="AlphaFoldDB" id="A0A128A387"/>
<keyword evidence="14" id="KW-0119">Carbohydrate metabolism</keyword>
<name>A0A128A387_9ARCH</name>
<comment type="pathway">
    <text evidence="3">Carbohydrate biosynthesis; gluconeogenesis.</text>
</comment>
<gene>
    <name evidence="16" type="primary">fbp</name>
    <name evidence="16" type="ORF">NDEV_1055</name>
</gene>
<evidence type="ECO:0000256" key="1">
    <source>
        <dbReference type="ARBA" id="ARBA00001273"/>
    </source>
</evidence>
<dbReference type="KEGG" id="ndv:NDEV_1055"/>
<evidence type="ECO:0000313" key="16">
    <source>
        <dbReference type="EMBL" id="CUR51820.1"/>
    </source>
</evidence>
<feature type="region of interest" description="Disordered" evidence="15">
    <location>
        <begin position="367"/>
        <end position="604"/>
    </location>
</feature>
<keyword evidence="12" id="KW-0456">Lyase</keyword>
<keyword evidence="11" id="KW-0460">Magnesium</keyword>
<evidence type="ECO:0000256" key="6">
    <source>
        <dbReference type="ARBA" id="ARBA00013093"/>
    </source>
</evidence>
<feature type="compositionally biased region" description="Low complexity" evidence="15">
    <location>
        <begin position="374"/>
        <end position="550"/>
    </location>
</feature>
<dbReference type="Proteomes" id="UP000196239">
    <property type="component" value="Chromosome 1"/>
</dbReference>
<comment type="cofactor">
    <cofactor evidence="2">
        <name>Mg(2+)</name>
        <dbReference type="ChEBI" id="CHEBI:18420"/>
    </cofactor>
</comment>
<evidence type="ECO:0000256" key="4">
    <source>
        <dbReference type="ARBA" id="ARBA00010693"/>
    </source>
</evidence>
<dbReference type="Pfam" id="PF01950">
    <property type="entry name" value="FBPase_3"/>
    <property type="match status" value="1"/>
</dbReference>
<dbReference type="InterPro" id="IPR002803">
    <property type="entry name" value="FBPase_V"/>
</dbReference>
<evidence type="ECO:0000256" key="13">
    <source>
        <dbReference type="ARBA" id="ARBA00023270"/>
    </source>
</evidence>
<evidence type="ECO:0000313" key="17">
    <source>
        <dbReference type="Proteomes" id="UP000196239"/>
    </source>
</evidence>
<feature type="compositionally biased region" description="Basic and acidic residues" evidence="15">
    <location>
        <begin position="560"/>
        <end position="569"/>
    </location>
</feature>
<keyword evidence="17" id="KW-1185">Reference proteome</keyword>
<dbReference type="EC" id="3.1.3.11" evidence="6"/>
<comment type="similarity">
    <text evidence="4">Belongs to the FBP aldolase/phosphatase family.</text>
</comment>
<evidence type="ECO:0000256" key="9">
    <source>
        <dbReference type="ARBA" id="ARBA00022723"/>
    </source>
</evidence>
<accession>A0A128A387</accession>
<evidence type="ECO:0000256" key="14">
    <source>
        <dbReference type="ARBA" id="ARBA00023277"/>
    </source>
</evidence>
<evidence type="ECO:0000256" key="8">
    <source>
        <dbReference type="ARBA" id="ARBA00022432"/>
    </source>
</evidence>
<dbReference type="InterPro" id="IPR036076">
    <property type="entry name" value="FBPase_V_sf"/>
</dbReference>
<evidence type="ECO:0000256" key="11">
    <source>
        <dbReference type="ARBA" id="ARBA00022842"/>
    </source>
</evidence>
<dbReference type="EMBL" id="LN890280">
    <property type="protein sequence ID" value="CUR51820.1"/>
    <property type="molecule type" value="Genomic_DNA"/>
</dbReference>
<keyword evidence="8" id="KW-0312">Gluconeogenesis</keyword>
<evidence type="ECO:0000256" key="10">
    <source>
        <dbReference type="ARBA" id="ARBA00022801"/>
    </source>
</evidence>
<evidence type="ECO:0000256" key="2">
    <source>
        <dbReference type="ARBA" id="ARBA00001946"/>
    </source>
</evidence>
<keyword evidence="13" id="KW-0704">Schiff base</keyword>
<dbReference type="GO" id="GO:0046872">
    <property type="term" value="F:metal ion binding"/>
    <property type="evidence" value="ECO:0007669"/>
    <property type="project" value="UniProtKB-KW"/>
</dbReference>
<dbReference type="UniPathway" id="UPA00138"/>
<sequence length="604" mass="66901">MKITVTVIKADVGGIGGHTRPSDGLLNAVRNLVKPQVRKDGKGLLIDSYIGYCGDDIHIVMTHTKGVNNSQVHGLAWRAFEAATRVAKSEGLYGAGQDLLKDSFSGNVKGMGPGVAEMTFDERPNEAFTIYAADKTEPGAFNYPFYRMFVDTLSNTGLIVNQNLSKGVRISVMDVEKGKIATLNMWEDKPTLEAALMYPGRYVVSTVTTKDNQPILAASTDRLHNIAGTYVGKDDPICIIRTQKDFPATEEAGAAFNNPHLVAGNTRGSHHMPLMPVKLNSPASINYAIPIVSALVFSMHNGILTGPVDGFESVDWDYVRNIAMRRAMAIRSQGFVHPATLVPDELEYGVGYRARMSILWSRMRPIPGASPNVKQGQKPNQNNKPQQKQGQKPQQGQRPPQQNQQRPGQKPQQGQRPPQQGQKSQQNQQRPQQKQQQGNRPQQGQRPGQKPNQGNRPQQNNRPQQGQQQKQGQRPQQQNQQRPGQKPQQGQRPPQQGQRPQGQHPQQKQQGNRPQQGQRPQQQGQKPQQNQQRPQGQRPPQQQKPQTPKPQTAPNTQVKSESKSTEVKVKKPRAPRKKKTDTATTKPAESTVSTTSTPKTETST</sequence>
<evidence type="ECO:0000256" key="5">
    <source>
        <dbReference type="ARBA" id="ARBA00011820"/>
    </source>
</evidence>
<evidence type="ECO:0000256" key="7">
    <source>
        <dbReference type="ARBA" id="ARBA00018635"/>
    </source>
</evidence>
<feature type="compositionally biased region" description="Basic residues" evidence="15">
    <location>
        <begin position="570"/>
        <end position="579"/>
    </location>
</feature>
<evidence type="ECO:0000256" key="15">
    <source>
        <dbReference type="SAM" id="MobiDB-lite"/>
    </source>
</evidence>